<comment type="caution">
    <text evidence="3">The sequence shown here is derived from an EMBL/GenBank/DDBJ whole genome shotgun (WGS) entry which is preliminary data.</text>
</comment>
<dbReference type="OrthoDB" id="507128at2759"/>
<gene>
    <name evidence="3" type="ORF">LshimejAT787_1001460</name>
</gene>
<dbReference type="Pfam" id="PF22807">
    <property type="entry name" value="TrAA12"/>
    <property type="match status" value="1"/>
</dbReference>
<feature type="chain" id="PRO_5040273461" evidence="1">
    <location>
        <begin position="20"/>
        <end position="461"/>
    </location>
</feature>
<evidence type="ECO:0000313" key="4">
    <source>
        <dbReference type="Proteomes" id="UP001063166"/>
    </source>
</evidence>
<reference evidence="3" key="1">
    <citation type="submission" date="2022-07" db="EMBL/GenBank/DDBJ databases">
        <title>The genome of Lyophyllum shimeji provides insight into the initial evolution of ectomycorrhizal fungal genome.</title>
        <authorList>
            <person name="Kobayashi Y."/>
            <person name="Shibata T."/>
            <person name="Hirakawa H."/>
            <person name="Shigenobu S."/>
            <person name="Nishiyama T."/>
            <person name="Yamada A."/>
            <person name="Hasebe M."/>
            <person name="Kawaguchi M."/>
        </authorList>
    </citation>
    <scope>NUCLEOTIDE SEQUENCE</scope>
    <source>
        <strain evidence="3">AT787</strain>
    </source>
</reference>
<feature type="signal peptide" evidence="1">
    <location>
        <begin position="1"/>
        <end position="19"/>
    </location>
</feature>
<proteinExistence type="predicted"/>
<dbReference type="AlphaFoldDB" id="A0A9P3USU3"/>
<evidence type="ECO:0000259" key="2">
    <source>
        <dbReference type="Pfam" id="PF22807"/>
    </source>
</evidence>
<dbReference type="Gene3D" id="2.120.10.30">
    <property type="entry name" value="TolB, C-terminal domain"/>
    <property type="match status" value="1"/>
</dbReference>
<feature type="domain" description="Pyrroloquinoline quinone-dependent pyranose dehydrogenase beta-propeller" evidence="2">
    <location>
        <begin position="33"/>
        <end position="453"/>
    </location>
</feature>
<protein>
    <submittedName>
        <fullName evidence="3">Pyrroloquinoline quinone binding</fullName>
    </submittedName>
</protein>
<evidence type="ECO:0000256" key="1">
    <source>
        <dbReference type="SAM" id="SignalP"/>
    </source>
</evidence>
<dbReference type="InterPro" id="IPR011041">
    <property type="entry name" value="Quinoprot_gluc/sorb_DH_b-prop"/>
</dbReference>
<evidence type="ECO:0000313" key="3">
    <source>
        <dbReference type="EMBL" id="GLB41546.1"/>
    </source>
</evidence>
<accession>A0A9P3USU3</accession>
<keyword evidence="4" id="KW-1185">Reference proteome</keyword>
<sequence>MKLSSALVGLACLISLGTAQFQPIGVPFKSPVTVAPGFAAKVAFSNLTSPRGIAVDSQQNFLVVERGLGVTAFTRVTTPSVGFQRTVVIKDPSLTHGIQVDGRALYVSNGTAVLAYDYDATTKSVSTLPSYPYVAVDGLPGDGELTTHTILLEKNSAGVNTAFLVGTGPLTNIDPTARDPKSGRSQIRRLAIPPIAPPVFPPPPLHWAQGQVIAYGIRNPAGFAYDVGLTVDPGSTRTLWAVENGASINNVTGLTDRFANDNPSDELLQIEYSTTVTTLAPKSYGFPDCTSLWNPDADPTGVPKYVGFPRGTQVSLNLDKQFDDAWCQNTANNQPPSLNFQAHSVPLDIKFYTGPDPAGAIAESFPSNLSGHAFVSFHGSFDRVPPTGYGVVHVPFPLSAPSTSATPYEFLVQAADLKSCPGTCIRPVGLTFGKDGRLYVTSDLSGELFVLERSSVILQPN</sequence>
<dbReference type="InterPro" id="IPR011042">
    <property type="entry name" value="6-blade_b-propeller_TolB-like"/>
</dbReference>
<dbReference type="SUPFAM" id="SSF50952">
    <property type="entry name" value="Soluble quinoprotein glucose dehydrogenase"/>
    <property type="match status" value="1"/>
</dbReference>
<keyword evidence="1" id="KW-0732">Signal</keyword>
<organism evidence="3 4">
    <name type="scientific">Lyophyllum shimeji</name>
    <name type="common">Hon-shimeji</name>
    <name type="synonym">Tricholoma shimeji</name>
    <dbReference type="NCBI Taxonomy" id="47721"/>
    <lineage>
        <taxon>Eukaryota</taxon>
        <taxon>Fungi</taxon>
        <taxon>Dikarya</taxon>
        <taxon>Basidiomycota</taxon>
        <taxon>Agaricomycotina</taxon>
        <taxon>Agaricomycetes</taxon>
        <taxon>Agaricomycetidae</taxon>
        <taxon>Agaricales</taxon>
        <taxon>Tricholomatineae</taxon>
        <taxon>Lyophyllaceae</taxon>
        <taxon>Lyophyllum</taxon>
    </lineage>
</organism>
<name>A0A9P3USU3_LYOSH</name>
<dbReference type="EMBL" id="BRPK01000010">
    <property type="protein sequence ID" value="GLB41546.1"/>
    <property type="molecule type" value="Genomic_DNA"/>
</dbReference>
<dbReference type="Proteomes" id="UP001063166">
    <property type="component" value="Unassembled WGS sequence"/>
</dbReference>
<dbReference type="InterPro" id="IPR054539">
    <property type="entry name" value="Beta-prop_PDH"/>
</dbReference>